<organism evidence="13 14">
    <name type="scientific">Acididesulfobacter guangdongensis</name>
    <dbReference type="NCBI Taxonomy" id="2597225"/>
    <lineage>
        <taxon>Bacteria</taxon>
        <taxon>Deltaproteobacteria</taxon>
        <taxon>Candidatus Acidulodesulfobacterales</taxon>
        <taxon>Candidatus Acididesulfobacter</taxon>
    </lineage>
</organism>
<dbReference type="Pfam" id="PF00892">
    <property type="entry name" value="EamA"/>
    <property type="match status" value="1"/>
</dbReference>
<feature type="transmembrane region" description="Helical" evidence="11">
    <location>
        <begin position="102"/>
        <end position="119"/>
    </location>
</feature>
<keyword evidence="8 11" id="KW-1133">Transmembrane helix</keyword>
<evidence type="ECO:0000256" key="5">
    <source>
        <dbReference type="ARBA" id="ARBA00022556"/>
    </source>
</evidence>
<reference evidence="13 14" key="1">
    <citation type="journal article" date="2019" name="ISME J.">
        <title>Insights into ecological role of a new deltaproteobacterial order Candidatus Acidulodesulfobacterales by metagenomics and metatranscriptomics.</title>
        <authorList>
            <person name="Tan S."/>
            <person name="Liu J."/>
            <person name="Fang Y."/>
            <person name="Hedlund B.P."/>
            <person name="Lian Z.H."/>
            <person name="Huang L.Y."/>
            <person name="Li J.T."/>
            <person name="Huang L.N."/>
            <person name="Li W.J."/>
            <person name="Jiang H.C."/>
            <person name="Dong H.L."/>
            <person name="Shu W.S."/>
        </authorList>
    </citation>
    <scope>NUCLEOTIDE SEQUENCE [LARGE SCALE GENOMIC DNA]</scope>
    <source>
        <strain evidence="13">AP2</strain>
    </source>
</reference>
<sequence>MNPYYYMIFAVIFSSFGQLLQKIGSGKVKEEHLKIGFKSVLIFFNPFIFSALVILFFATLFYLLALSKLPLSIAYPLLSSGYIFVLLLSKFFLKEKVGIRRWLGVFVIITGICVVFFSGR</sequence>
<keyword evidence="5" id="KW-0441">Lipid A biosynthesis</keyword>
<dbReference type="PANTHER" id="PTHR30561">
    <property type="entry name" value="SMR FAMILY PROTON-DEPENDENT DRUG EFFLUX TRANSPORTER SUGE"/>
    <property type="match status" value="1"/>
</dbReference>
<dbReference type="SUPFAM" id="SSF103481">
    <property type="entry name" value="Multidrug resistance efflux transporter EmrE"/>
    <property type="match status" value="1"/>
</dbReference>
<feature type="transmembrane region" description="Helical" evidence="11">
    <location>
        <begin position="43"/>
        <end position="67"/>
    </location>
</feature>
<dbReference type="InterPro" id="IPR000620">
    <property type="entry name" value="EamA_dom"/>
</dbReference>
<evidence type="ECO:0000256" key="9">
    <source>
        <dbReference type="ARBA" id="ARBA00023098"/>
    </source>
</evidence>
<dbReference type="InterPro" id="IPR000390">
    <property type="entry name" value="Small_drug/metabolite_transptr"/>
</dbReference>
<evidence type="ECO:0000256" key="4">
    <source>
        <dbReference type="ARBA" id="ARBA00022519"/>
    </source>
</evidence>
<keyword evidence="2" id="KW-1003">Cell membrane</keyword>
<keyword evidence="10 11" id="KW-0472">Membrane</keyword>
<evidence type="ECO:0000256" key="2">
    <source>
        <dbReference type="ARBA" id="ARBA00022475"/>
    </source>
</evidence>
<feature type="transmembrane region" description="Helical" evidence="11">
    <location>
        <begin position="73"/>
        <end position="93"/>
    </location>
</feature>
<evidence type="ECO:0000256" key="7">
    <source>
        <dbReference type="ARBA" id="ARBA00022985"/>
    </source>
</evidence>
<evidence type="ECO:0000256" key="10">
    <source>
        <dbReference type="ARBA" id="ARBA00023136"/>
    </source>
</evidence>
<feature type="domain" description="EamA" evidence="12">
    <location>
        <begin position="7"/>
        <end position="116"/>
    </location>
</feature>
<protein>
    <recommendedName>
        <fullName evidence="12">EamA domain-containing protein</fullName>
    </recommendedName>
</protein>
<evidence type="ECO:0000256" key="8">
    <source>
        <dbReference type="ARBA" id="ARBA00022989"/>
    </source>
</evidence>
<gene>
    <name evidence="13" type="ORF">EVJ46_08945</name>
</gene>
<feature type="transmembrane region" description="Helical" evidence="11">
    <location>
        <begin position="6"/>
        <end position="23"/>
    </location>
</feature>
<evidence type="ECO:0000256" key="6">
    <source>
        <dbReference type="ARBA" id="ARBA00022692"/>
    </source>
</evidence>
<dbReference type="InterPro" id="IPR037185">
    <property type="entry name" value="EmrE-like"/>
</dbReference>
<dbReference type="GO" id="GO:0005886">
    <property type="term" value="C:plasma membrane"/>
    <property type="evidence" value="ECO:0007669"/>
    <property type="project" value="UniProtKB-SubCell"/>
</dbReference>
<evidence type="ECO:0000256" key="3">
    <source>
        <dbReference type="ARBA" id="ARBA00022516"/>
    </source>
</evidence>
<keyword evidence="4" id="KW-0997">Cell inner membrane</keyword>
<dbReference type="GO" id="GO:0022857">
    <property type="term" value="F:transmembrane transporter activity"/>
    <property type="evidence" value="ECO:0007669"/>
    <property type="project" value="InterPro"/>
</dbReference>
<dbReference type="Proteomes" id="UP000316562">
    <property type="component" value="Unassembled WGS sequence"/>
</dbReference>
<evidence type="ECO:0000259" key="12">
    <source>
        <dbReference type="Pfam" id="PF00892"/>
    </source>
</evidence>
<comment type="subcellular location">
    <subcellularLocation>
        <location evidence="1">Cell membrane</location>
        <topology evidence="1">Multi-pass membrane protein</topology>
    </subcellularLocation>
</comment>
<name>A0A519BEF8_ACIG2</name>
<dbReference type="EMBL" id="SGBC01000004">
    <property type="protein sequence ID" value="RZD15651.1"/>
    <property type="molecule type" value="Genomic_DNA"/>
</dbReference>
<keyword evidence="3" id="KW-0444">Lipid biosynthesis</keyword>
<comment type="caution">
    <text evidence="13">The sequence shown here is derived from an EMBL/GenBank/DDBJ whole genome shotgun (WGS) entry which is preliminary data.</text>
</comment>
<evidence type="ECO:0000256" key="1">
    <source>
        <dbReference type="ARBA" id="ARBA00004651"/>
    </source>
</evidence>
<keyword evidence="9" id="KW-0443">Lipid metabolism</keyword>
<keyword evidence="6 11" id="KW-0812">Transmembrane</keyword>
<dbReference type="Gene3D" id="1.10.3730.20">
    <property type="match status" value="1"/>
</dbReference>
<evidence type="ECO:0000313" key="13">
    <source>
        <dbReference type="EMBL" id="RZD15651.1"/>
    </source>
</evidence>
<dbReference type="GO" id="GO:0009103">
    <property type="term" value="P:lipopolysaccharide biosynthetic process"/>
    <property type="evidence" value="ECO:0007669"/>
    <property type="project" value="UniProtKB-KW"/>
</dbReference>
<dbReference type="PANTHER" id="PTHR30561:SF9">
    <property type="entry name" value="4-AMINO-4-DEOXY-L-ARABINOSE-PHOSPHOUNDECAPRENOL FLIPPASE SUBUNIT ARNF-RELATED"/>
    <property type="match status" value="1"/>
</dbReference>
<evidence type="ECO:0000313" key="14">
    <source>
        <dbReference type="Proteomes" id="UP000316562"/>
    </source>
</evidence>
<dbReference type="AlphaFoldDB" id="A0A519BEF8"/>
<proteinExistence type="predicted"/>
<keyword evidence="7" id="KW-0448">Lipopolysaccharide biosynthesis</keyword>
<evidence type="ECO:0000256" key="11">
    <source>
        <dbReference type="SAM" id="Phobius"/>
    </source>
</evidence>
<accession>A0A519BEF8</accession>